<dbReference type="GO" id="GO:0005313">
    <property type="term" value="F:L-glutamate transmembrane transporter activity"/>
    <property type="evidence" value="ECO:0007669"/>
    <property type="project" value="TreeGrafter"/>
</dbReference>
<dbReference type="GO" id="GO:0015175">
    <property type="term" value="F:neutral L-amino acid transmembrane transporter activity"/>
    <property type="evidence" value="ECO:0007669"/>
    <property type="project" value="TreeGrafter"/>
</dbReference>
<reference evidence="8" key="1">
    <citation type="submission" date="2007-03" db="EMBL/GenBank/DDBJ databases">
        <title>Annotation of Culex pipiens quinquefasciatus.</title>
        <authorList>
            <consortium name="The Broad Institute Genome Sequencing Platform"/>
            <person name="Atkinson P.W."/>
            <person name="Hemingway J."/>
            <person name="Christensen B.M."/>
            <person name="Higgs S."/>
            <person name="Kodira C."/>
            <person name="Hannick L."/>
            <person name="Megy K."/>
            <person name="O'Leary S."/>
            <person name="Pearson M."/>
            <person name="Haas B.J."/>
            <person name="Mauceli E."/>
            <person name="Wortman J.R."/>
            <person name="Lee N.H."/>
            <person name="Guigo R."/>
            <person name="Stanke M."/>
            <person name="Alvarado L."/>
            <person name="Amedeo P."/>
            <person name="Antoine C.H."/>
            <person name="Arensburger P."/>
            <person name="Bidwell S.L."/>
            <person name="Crawford M."/>
            <person name="Camaro F."/>
            <person name="Devon K."/>
            <person name="Engels R."/>
            <person name="Hammond M."/>
            <person name="Howarth C."/>
            <person name="Koehrsen M."/>
            <person name="Lawson D."/>
            <person name="Montgomery P."/>
            <person name="Nene V."/>
            <person name="Nusbaum C."/>
            <person name="Puiu D."/>
            <person name="Romero-Severson J."/>
            <person name="Severson D.W."/>
            <person name="Shumway M."/>
            <person name="Sisk P."/>
            <person name="Stolte C."/>
            <person name="Zeng Q."/>
            <person name="Eisenstadt E."/>
            <person name="Fraser-Liggett C."/>
            <person name="Strausberg R."/>
            <person name="Galagan J."/>
            <person name="Birren B."/>
            <person name="Collins F.H."/>
        </authorList>
    </citation>
    <scope>NUCLEOTIDE SEQUENCE [LARGE SCALE GENOMIC DNA]</scope>
    <source>
        <strain evidence="8">JHB</strain>
    </source>
</reference>
<dbReference type="PANTHER" id="PTHR11958:SF63">
    <property type="entry name" value="AMINO ACID TRANSPORTER"/>
    <property type="match status" value="1"/>
</dbReference>
<dbReference type="InParanoid" id="B0X6D9"/>
<evidence type="ECO:0000313" key="10">
    <source>
        <dbReference type="Proteomes" id="UP000002320"/>
    </source>
</evidence>
<dbReference type="Proteomes" id="UP000002320">
    <property type="component" value="Unassembled WGS sequence"/>
</dbReference>
<evidence type="ECO:0000256" key="4">
    <source>
        <dbReference type="ARBA" id="ARBA00022692"/>
    </source>
</evidence>
<comment type="subcellular location">
    <subcellularLocation>
        <location evidence="1 7">Membrane</location>
        <topology evidence="1 7">Multi-pass membrane protein</topology>
    </subcellularLocation>
</comment>
<name>B0X6D9_CULQU</name>
<proteinExistence type="inferred from homology"/>
<gene>
    <name evidence="9" type="primary">6048268</name>
    <name evidence="8" type="ORF">CpipJ_CPIJ014353</name>
</gene>
<protein>
    <recommendedName>
        <fullName evidence="7">Amino acid transporter</fullName>
    </recommendedName>
</protein>
<evidence type="ECO:0000256" key="3">
    <source>
        <dbReference type="ARBA" id="ARBA00022448"/>
    </source>
</evidence>
<organism>
    <name type="scientific">Culex quinquefasciatus</name>
    <name type="common">Southern house mosquito</name>
    <name type="synonym">Culex pungens</name>
    <dbReference type="NCBI Taxonomy" id="7176"/>
    <lineage>
        <taxon>Eukaryota</taxon>
        <taxon>Metazoa</taxon>
        <taxon>Ecdysozoa</taxon>
        <taxon>Arthropoda</taxon>
        <taxon>Hexapoda</taxon>
        <taxon>Insecta</taxon>
        <taxon>Pterygota</taxon>
        <taxon>Neoptera</taxon>
        <taxon>Endopterygota</taxon>
        <taxon>Diptera</taxon>
        <taxon>Nematocera</taxon>
        <taxon>Culicoidea</taxon>
        <taxon>Culicidae</taxon>
        <taxon>Culicinae</taxon>
        <taxon>Culicini</taxon>
        <taxon>Culex</taxon>
        <taxon>Culex</taxon>
    </lineage>
</organism>
<dbReference type="eggNOG" id="KOG3787">
    <property type="taxonomic scope" value="Eukaryota"/>
</dbReference>
<keyword evidence="10" id="KW-1185">Reference proteome</keyword>
<dbReference type="GO" id="GO:0015501">
    <property type="term" value="F:glutamate:sodium symporter activity"/>
    <property type="evidence" value="ECO:0007669"/>
    <property type="project" value="TreeGrafter"/>
</dbReference>
<evidence type="ECO:0000256" key="5">
    <source>
        <dbReference type="ARBA" id="ARBA00022989"/>
    </source>
</evidence>
<evidence type="ECO:0000313" key="9">
    <source>
        <dbReference type="EnsemblMetazoa" id="CPIJ014353-PA"/>
    </source>
</evidence>
<dbReference type="VEuPathDB" id="VectorBase:CPIJ014353"/>
<keyword evidence="7" id="KW-0769">Symport</keyword>
<comment type="similarity">
    <text evidence="2 7">Belongs to the dicarboxylate/amino acid:cation symporter (DAACS) (TC 2.A.23) family.</text>
</comment>
<dbReference type="VEuPathDB" id="VectorBase:CQUJHB013724"/>
<dbReference type="GO" id="GO:0005886">
    <property type="term" value="C:plasma membrane"/>
    <property type="evidence" value="ECO:0007669"/>
    <property type="project" value="TreeGrafter"/>
</dbReference>
<dbReference type="InterPro" id="IPR036458">
    <property type="entry name" value="Na:dicarbo_symporter_sf"/>
</dbReference>
<dbReference type="Gene3D" id="1.10.3860.10">
    <property type="entry name" value="Sodium:dicarboxylate symporter"/>
    <property type="match status" value="1"/>
</dbReference>
<evidence type="ECO:0000256" key="6">
    <source>
        <dbReference type="ARBA" id="ARBA00023136"/>
    </source>
</evidence>
<dbReference type="AlphaFoldDB" id="B0X6D9"/>
<dbReference type="PRINTS" id="PR00173">
    <property type="entry name" value="EDTRNSPORT"/>
</dbReference>
<keyword evidence="3 7" id="KW-0813">Transport</keyword>
<comment type="caution">
    <text evidence="7">Lacks conserved residue(s) required for the propagation of feature annotation.</text>
</comment>
<dbReference type="PANTHER" id="PTHR11958">
    <property type="entry name" value="SODIUM/DICARBOXYLATE SYMPORTER-RELATED"/>
    <property type="match status" value="1"/>
</dbReference>
<evidence type="ECO:0000256" key="7">
    <source>
        <dbReference type="RuleBase" id="RU361216"/>
    </source>
</evidence>
<dbReference type="KEGG" id="cqu:CpipJ_CPIJ014353"/>
<dbReference type="EMBL" id="DS232411">
    <property type="protein sequence ID" value="EDS41289.1"/>
    <property type="molecule type" value="Genomic_DNA"/>
</dbReference>
<evidence type="ECO:0000313" key="8">
    <source>
        <dbReference type="EMBL" id="EDS41289.1"/>
    </source>
</evidence>
<keyword evidence="5 7" id="KW-1133">Transmembrane helix</keyword>
<dbReference type="STRING" id="7176.B0X6D9"/>
<dbReference type="Pfam" id="PF00375">
    <property type="entry name" value="SDF"/>
    <property type="match status" value="1"/>
</dbReference>
<keyword evidence="4 7" id="KW-0812">Transmembrane</keyword>
<dbReference type="OMA" id="EYIMSNT"/>
<evidence type="ECO:0000256" key="2">
    <source>
        <dbReference type="ARBA" id="ARBA00006148"/>
    </source>
</evidence>
<dbReference type="EnsemblMetazoa" id="CPIJ014353-RA">
    <property type="protein sequence ID" value="CPIJ014353-PA"/>
    <property type="gene ID" value="CPIJ014353"/>
</dbReference>
<reference evidence="9" key="2">
    <citation type="submission" date="2020-05" db="UniProtKB">
        <authorList>
            <consortium name="EnsemblMetazoa"/>
        </authorList>
    </citation>
    <scope>IDENTIFICATION</scope>
    <source>
        <strain evidence="9">JHB</strain>
    </source>
</reference>
<dbReference type="InterPro" id="IPR050746">
    <property type="entry name" value="DAACS"/>
</dbReference>
<evidence type="ECO:0000256" key="1">
    <source>
        <dbReference type="ARBA" id="ARBA00004141"/>
    </source>
</evidence>
<feature type="transmembrane region" description="Helical" evidence="7">
    <location>
        <begin position="60"/>
        <end position="80"/>
    </location>
</feature>
<dbReference type="OrthoDB" id="5877963at2759"/>
<feature type="transmembrane region" description="Helical" evidence="7">
    <location>
        <begin position="100"/>
        <end position="124"/>
    </location>
</feature>
<sequence>MAAKTVYTNLVTRNGIITLLNLTPIHVTHRAAAEYIMSNTLSNGGSRPTSRWKRFLKSNLLTFLTVIGVFGGTTLGLMLKNSSDPWTQREVMYIQYPGDLFLRMLKCLIVPLLVSSITSAIGSLDLSMSKKIAFRAIIYYFTTTICAVVLGIILVSTIRPGSGKEMGSMKGKATTRVVLTADTLLDLIRIAQF</sequence>
<dbReference type="HOGENOM" id="CLU_1410112_0_0_1"/>
<dbReference type="SUPFAM" id="SSF118215">
    <property type="entry name" value="Proton glutamate symport protein"/>
    <property type="match status" value="1"/>
</dbReference>
<accession>B0X6D9</accession>
<dbReference type="InterPro" id="IPR001991">
    <property type="entry name" value="Na-dicarboxylate_symporter"/>
</dbReference>
<feature type="transmembrane region" description="Helical" evidence="7">
    <location>
        <begin position="136"/>
        <end position="158"/>
    </location>
</feature>
<keyword evidence="6 7" id="KW-0472">Membrane</keyword>